<comment type="caution">
    <text evidence="3">The sequence shown here is derived from an EMBL/GenBank/DDBJ whole genome shotgun (WGS) entry which is preliminary data.</text>
</comment>
<reference evidence="3" key="1">
    <citation type="journal article" date="2021" name="bioRxiv">
        <title>Whole Genome Assembly and Annotation of Northern Wild Rice, Zizania palustris L., Supports a Whole Genome Duplication in the Zizania Genus.</title>
        <authorList>
            <person name="Haas M."/>
            <person name="Kono T."/>
            <person name="Macchietto M."/>
            <person name="Millas R."/>
            <person name="McGilp L."/>
            <person name="Shao M."/>
            <person name="Duquette J."/>
            <person name="Hirsch C.N."/>
            <person name="Kimball J."/>
        </authorList>
    </citation>
    <scope>NUCLEOTIDE SEQUENCE</scope>
    <source>
        <tissue evidence="3">Fresh leaf tissue</tissue>
    </source>
</reference>
<dbReference type="Pfam" id="PF03070">
    <property type="entry name" value="TENA_THI-4"/>
    <property type="match status" value="2"/>
</dbReference>
<evidence type="ECO:0000259" key="2">
    <source>
        <dbReference type="Pfam" id="PF03070"/>
    </source>
</evidence>
<keyword evidence="4" id="KW-1185">Reference proteome</keyword>
<dbReference type="InterPro" id="IPR050967">
    <property type="entry name" value="Thiamine_Salvage_TenA"/>
</dbReference>
<name>A0A8J5WBB8_ZIZPA</name>
<sequence length="678" mass="74667">MLLLRRLRLRLPCRPNSTASSIPPSPWSTRPVPKHSSASLGRMSTSSSAAAAVVAEGSAARRFWIAASSREAAFAAYTPFLLSLAAGALRLDSFRQYIAQDAHFLHAFARAYEMAEECADDDDDKATITALRKAILRELNLHASVLQEWGVDPTKEIPPSPATTKYTDFLLATATGKVDGGKASDKMVTPFEKTKIAAYTVGAMTPCMRLYAYLGKELTSFLKQDENHPYKKWIETYASSGFEDNALQIEELLDKLSVSLTGEELEIIGKLYQQAMRLEVEFFSAQLVDQHIVTPLSRYCDTKYNLLIFCDFDLTCTVVDSSAVLAEIAILSYQKSSQGGADSSLDRTKSANLRHLWNMLSNQYTEDYEKCIASLLPPEEARSLDYDQLYKGLEVLSEFEKLANSRVVDSGVLRGMNLDDIRKAGELLILQDGCKSFFQKIDKTRDNLNLDVHILSYCWCADLIRSAFLSVGCLGGLNIHSNEFAFEGSISTGHINRQMESPLDKVEKFKSIKSGTDSTAPLLSVYIGDSVGDLICLLEADIGIVVGSSTSLRRVGKQFGVSFVPLFPGLVEKQKQIAKEESSIFNARSGILYTVSSWSEIQAFILGIFFSVGSKHSINITSVLNMWRHPWVAGATGVSVAAVVRVSRRSYDAGWRETSGVARCGRGGRRSVPRRGAA</sequence>
<dbReference type="CDD" id="cd19368">
    <property type="entry name" value="TenA_C_AtTH2-like"/>
    <property type="match status" value="1"/>
</dbReference>
<organism evidence="3 4">
    <name type="scientific">Zizania palustris</name>
    <name type="common">Northern wild rice</name>
    <dbReference type="NCBI Taxonomy" id="103762"/>
    <lineage>
        <taxon>Eukaryota</taxon>
        <taxon>Viridiplantae</taxon>
        <taxon>Streptophyta</taxon>
        <taxon>Embryophyta</taxon>
        <taxon>Tracheophyta</taxon>
        <taxon>Spermatophyta</taxon>
        <taxon>Magnoliopsida</taxon>
        <taxon>Liliopsida</taxon>
        <taxon>Poales</taxon>
        <taxon>Poaceae</taxon>
        <taxon>BOP clade</taxon>
        <taxon>Oryzoideae</taxon>
        <taxon>Oryzeae</taxon>
        <taxon>Zizaniinae</taxon>
        <taxon>Zizania</taxon>
    </lineage>
</organism>
<reference evidence="3" key="2">
    <citation type="submission" date="2021-02" db="EMBL/GenBank/DDBJ databases">
        <authorList>
            <person name="Kimball J.A."/>
            <person name="Haas M.W."/>
            <person name="Macchietto M."/>
            <person name="Kono T."/>
            <person name="Duquette J."/>
            <person name="Shao M."/>
        </authorList>
    </citation>
    <scope>NUCLEOTIDE SEQUENCE</scope>
    <source>
        <tissue evidence="3">Fresh leaf tissue</tissue>
    </source>
</reference>
<dbReference type="AlphaFoldDB" id="A0A8J5WBB8"/>
<feature type="domain" description="Thiaminase-2/PQQC" evidence="2">
    <location>
        <begin position="198"/>
        <end position="286"/>
    </location>
</feature>
<dbReference type="EMBL" id="JAAALK010000082">
    <property type="protein sequence ID" value="KAG8087593.1"/>
    <property type="molecule type" value="Genomic_DNA"/>
</dbReference>
<dbReference type="OrthoDB" id="10028886at2759"/>
<evidence type="ECO:0000313" key="3">
    <source>
        <dbReference type="EMBL" id="KAG8087593.1"/>
    </source>
</evidence>
<evidence type="ECO:0000256" key="1">
    <source>
        <dbReference type="SAM" id="MobiDB-lite"/>
    </source>
</evidence>
<protein>
    <recommendedName>
        <fullName evidence="2">Thiaminase-2/PQQC domain-containing protein</fullName>
    </recommendedName>
</protein>
<dbReference type="Proteomes" id="UP000729402">
    <property type="component" value="Unassembled WGS sequence"/>
</dbReference>
<feature type="domain" description="Thiaminase-2/PQQC" evidence="2">
    <location>
        <begin position="79"/>
        <end position="176"/>
    </location>
</feature>
<proteinExistence type="predicted"/>
<dbReference type="FunFam" id="1.20.910.10:FF:000006">
    <property type="entry name" value="Bifunctional TH2 protein, mitochondrial"/>
    <property type="match status" value="1"/>
</dbReference>
<feature type="region of interest" description="Disordered" evidence="1">
    <location>
        <begin position="15"/>
        <end position="41"/>
    </location>
</feature>
<dbReference type="InterPro" id="IPR004305">
    <property type="entry name" value="Thiaminase-2/PQQC"/>
</dbReference>
<gene>
    <name evidence="3" type="ORF">GUJ93_ZPchr0010g9136</name>
</gene>
<accession>A0A8J5WBB8</accession>
<dbReference type="GO" id="GO:0005829">
    <property type="term" value="C:cytosol"/>
    <property type="evidence" value="ECO:0007669"/>
    <property type="project" value="TreeGrafter"/>
</dbReference>
<dbReference type="PANTHER" id="PTHR43198:SF2">
    <property type="entry name" value="SI:CH1073-67J19.1-RELATED"/>
    <property type="match status" value="1"/>
</dbReference>
<evidence type="ECO:0000313" key="4">
    <source>
        <dbReference type="Proteomes" id="UP000729402"/>
    </source>
</evidence>
<dbReference type="PANTHER" id="PTHR43198">
    <property type="entry name" value="BIFUNCTIONAL TH2 PROTEIN"/>
    <property type="match status" value="1"/>
</dbReference>